<accession>A0A2P4XAW9</accession>
<protein>
    <submittedName>
        <fullName evidence="1">Uncharacterized protein</fullName>
    </submittedName>
</protein>
<name>A0A2P4XAW9_9STRA</name>
<comment type="caution">
    <text evidence="1">The sequence shown here is derived from an EMBL/GenBank/DDBJ whole genome shotgun (WGS) entry which is preliminary data.</text>
</comment>
<dbReference type="EMBL" id="NCKW01015517">
    <property type="protein sequence ID" value="POM62668.1"/>
    <property type="molecule type" value="Genomic_DNA"/>
</dbReference>
<gene>
    <name evidence="1" type="ORF">PHPALM_28137</name>
</gene>
<reference evidence="1 2" key="1">
    <citation type="journal article" date="2017" name="Genome Biol. Evol.">
        <title>Phytophthora megakarya and P. palmivora, closely related causal agents of cacao black pod rot, underwent increases in genome sizes and gene numbers by different mechanisms.</title>
        <authorList>
            <person name="Ali S.S."/>
            <person name="Shao J."/>
            <person name="Lary D.J."/>
            <person name="Kronmiller B."/>
            <person name="Shen D."/>
            <person name="Strem M.D."/>
            <person name="Amoako-Attah I."/>
            <person name="Akrofi A.Y."/>
            <person name="Begoude B.A."/>
            <person name="Ten Hoopen G.M."/>
            <person name="Coulibaly K."/>
            <person name="Kebe B.I."/>
            <person name="Melnick R.L."/>
            <person name="Guiltinan M.J."/>
            <person name="Tyler B.M."/>
            <person name="Meinhardt L.W."/>
            <person name="Bailey B.A."/>
        </authorList>
    </citation>
    <scope>NUCLEOTIDE SEQUENCE [LARGE SCALE GENOMIC DNA]</scope>
    <source>
        <strain evidence="2">sbr112.9</strain>
    </source>
</reference>
<dbReference type="OrthoDB" id="129434at2759"/>
<dbReference type="AlphaFoldDB" id="A0A2P4XAW9"/>
<organism evidence="1 2">
    <name type="scientific">Phytophthora palmivora</name>
    <dbReference type="NCBI Taxonomy" id="4796"/>
    <lineage>
        <taxon>Eukaryota</taxon>
        <taxon>Sar</taxon>
        <taxon>Stramenopiles</taxon>
        <taxon>Oomycota</taxon>
        <taxon>Peronosporomycetes</taxon>
        <taxon>Peronosporales</taxon>
        <taxon>Peronosporaceae</taxon>
        <taxon>Phytophthora</taxon>
    </lineage>
</organism>
<sequence>MDLGTYSSGSGYFNTPLSEINRSFSAPPLVPASPRVPRSGWFPGLNTPRLFRAADVFPWGVDRVSHLHVSDLIYLEYEEKHLQAFWESSHFLPISDDMCSADATLTAYHGNSRQRRSRAGAAWKQFLQRHLIPVLRQQRCDLDVLLDPFFLHFPKSRHPKSGTLM</sequence>
<evidence type="ECO:0000313" key="1">
    <source>
        <dbReference type="EMBL" id="POM62668.1"/>
    </source>
</evidence>
<proteinExistence type="predicted"/>
<evidence type="ECO:0000313" key="2">
    <source>
        <dbReference type="Proteomes" id="UP000237271"/>
    </source>
</evidence>
<dbReference type="Proteomes" id="UP000237271">
    <property type="component" value="Unassembled WGS sequence"/>
</dbReference>
<keyword evidence="2" id="KW-1185">Reference proteome</keyword>